<keyword evidence="4" id="KW-1185">Reference proteome</keyword>
<name>A0AA48WAP7_9BURK</name>
<dbReference type="RefSeq" id="WP_206088671.1">
    <property type="nucleotide sequence ID" value="NZ_CP065053.1"/>
</dbReference>
<dbReference type="EMBL" id="CP065053">
    <property type="protein sequence ID" value="QPI49080.1"/>
    <property type="molecule type" value="Genomic_DNA"/>
</dbReference>
<protein>
    <recommendedName>
        <fullName evidence="2">Type 4 fimbrial biogenesis protein PilX N-terminal domain-containing protein</fullName>
    </recommendedName>
</protein>
<accession>A0AA48WAP7</accession>
<keyword evidence="1" id="KW-1133">Transmembrane helix</keyword>
<dbReference type="InterPro" id="IPR025746">
    <property type="entry name" value="PilX_N_dom"/>
</dbReference>
<proteinExistence type="predicted"/>
<evidence type="ECO:0000313" key="3">
    <source>
        <dbReference type="EMBL" id="QPI49080.1"/>
    </source>
</evidence>
<organism evidence="3 4">
    <name type="scientific">Massilia antarctica</name>
    <dbReference type="NCBI Taxonomy" id="2765360"/>
    <lineage>
        <taxon>Bacteria</taxon>
        <taxon>Pseudomonadati</taxon>
        <taxon>Pseudomonadota</taxon>
        <taxon>Betaproteobacteria</taxon>
        <taxon>Burkholderiales</taxon>
        <taxon>Oxalobacteraceae</taxon>
        <taxon>Telluria group</taxon>
        <taxon>Massilia</taxon>
    </lineage>
</organism>
<dbReference type="Proteomes" id="UP000662888">
    <property type="component" value="Chromosome"/>
</dbReference>
<gene>
    <name evidence="3" type="ORF">IV454_26980</name>
</gene>
<feature type="domain" description="Type 4 fimbrial biogenesis protein PilX N-terminal" evidence="2">
    <location>
        <begin position="14"/>
        <end position="64"/>
    </location>
</feature>
<dbReference type="Pfam" id="PF14341">
    <property type="entry name" value="PilX_N"/>
    <property type="match status" value="1"/>
</dbReference>
<feature type="transmembrane region" description="Helical" evidence="1">
    <location>
        <begin position="15"/>
        <end position="36"/>
    </location>
</feature>
<keyword evidence="1" id="KW-0812">Transmembrane</keyword>
<keyword evidence="1" id="KW-0472">Membrane</keyword>
<evidence type="ECO:0000313" key="4">
    <source>
        <dbReference type="Proteomes" id="UP000662888"/>
    </source>
</evidence>
<evidence type="ECO:0000259" key="2">
    <source>
        <dbReference type="Pfam" id="PF14341"/>
    </source>
</evidence>
<sequence length="184" mass="19865">MSQATLFRPRATQSGAVLVTGLVFLLVLTMFVLALVRSGSLEERMARNARDQQMAREAAEAVLRDAESVWFTKAPFDPYDASAFTPTCAKGLCLKPTAAASWANIDWKDEKLTLGFSLPALTIPDLATQPRYVIEIITAPTRVSSAVGCQDGLARITAHGQGNGGATAFLQTTVRFHPYSNICD</sequence>
<reference evidence="3 4" key="1">
    <citation type="submission" date="2020-11" db="EMBL/GenBank/DDBJ databases">
        <authorList>
            <person name="Sun Q."/>
        </authorList>
    </citation>
    <scope>NUCLEOTIDE SEQUENCE [LARGE SCALE GENOMIC DNA]</scope>
    <source>
        <strain evidence="3 4">P8398</strain>
    </source>
</reference>
<evidence type="ECO:0000256" key="1">
    <source>
        <dbReference type="SAM" id="Phobius"/>
    </source>
</evidence>